<sequence length="308" mass="35427">MSRCFRFPPPGYKKILEEEKGSVVIIKRERDQAEKERRKEKKREKKEKKKREKIEKKKREKIEKLGANGEVEKKKQSHKEEGGHTEHKVTLCKEMKECEIEQLERSDLSEEHGQPAGILNLCDSSDSTQKSRKRKNRSLPSDGNHNQSTMLRIRLPLQRHKDPEKLVIKEQLCSTSGGTEIIAQKMADISSNLTIKQPCLDSGRIEIAVQDSVKHAAVAKLSTRKSITPQTDVQLRETLDNWVPSAVQFEQMDAENLEWLFDMPPSKHEAKRSKVSDGASCRENPSLWPRACYLPEVDIYALPYTVPY</sequence>
<name>A0A835H1D2_9MAGN</name>
<dbReference type="Proteomes" id="UP000631114">
    <property type="component" value="Unassembled WGS sequence"/>
</dbReference>
<feature type="region of interest" description="Disordered" evidence="1">
    <location>
        <begin position="104"/>
        <end position="157"/>
    </location>
</feature>
<gene>
    <name evidence="2" type="ORF">IFM89_028732</name>
</gene>
<protein>
    <submittedName>
        <fullName evidence="2">Uncharacterized protein</fullName>
    </submittedName>
</protein>
<evidence type="ECO:0000313" key="2">
    <source>
        <dbReference type="EMBL" id="KAF9589797.1"/>
    </source>
</evidence>
<proteinExistence type="predicted"/>
<feature type="compositionally biased region" description="Basic residues" evidence="1">
    <location>
        <begin position="38"/>
        <end position="51"/>
    </location>
</feature>
<feature type="compositionally biased region" description="Basic and acidic residues" evidence="1">
    <location>
        <begin position="104"/>
        <end position="113"/>
    </location>
</feature>
<dbReference type="AlphaFoldDB" id="A0A835H1D2"/>
<dbReference type="OrthoDB" id="778084at2759"/>
<keyword evidence="3" id="KW-1185">Reference proteome</keyword>
<feature type="region of interest" description="Disordered" evidence="1">
    <location>
        <begin position="26"/>
        <end position="88"/>
    </location>
</feature>
<feature type="compositionally biased region" description="Polar residues" evidence="1">
    <location>
        <begin position="138"/>
        <end position="150"/>
    </location>
</feature>
<dbReference type="PANTHER" id="PTHR34660:SF7">
    <property type="entry name" value="DNA LIGASE-LIKE PROTEIN"/>
    <property type="match status" value="1"/>
</dbReference>
<dbReference type="EMBL" id="JADFTS010000009">
    <property type="protein sequence ID" value="KAF9589797.1"/>
    <property type="molecule type" value="Genomic_DNA"/>
</dbReference>
<feature type="compositionally biased region" description="Basic and acidic residues" evidence="1">
    <location>
        <begin position="26"/>
        <end position="37"/>
    </location>
</feature>
<evidence type="ECO:0000256" key="1">
    <source>
        <dbReference type="SAM" id="MobiDB-lite"/>
    </source>
</evidence>
<feature type="compositionally biased region" description="Basic and acidic residues" evidence="1">
    <location>
        <begin position="52"/>
        <end position="88"/>
    </location>
</feature>
<comment type="caution">
    <text evidence="2">The sequence shown here is derived from an EMBL/GenBank/DDBJ whole genome shotgun (WGS) entry which is preliminary data.</text>
</comment>
<evidence type="ECO:0000313" key="3">
    <source>
        <dbReference type="Proteomes" id="UP000631114"/>
    </source>
</evidence>
<reference evidence="2 3" key="1">
    <citation type="submission" date="2020-10" db="EMBL/GenBank/DDBJ databases">
        <title>The Coptis chinensis genome and diversification of protoberbering-type alkaloids.</title>
        <authorList>
            <person name="Wang B."/>
            <person name="Shu S."/>
            <person name="Song C."/>
            <person name="Liu Y."/>
        </authorList>
    </citation>
    <scope>NUCLEOTIDE SEQUENCE [LARGE SCALE GENOMIC DNA]</scope>
    <source>
        <strain evidence="2">HL-2020</strain>
        <tissue evidence="2">Leaf</tissue>
    </source>
</reference>
<accession>A0A835H1D2</accession>
<dbReference type="PANTHER" id="PTHR34660">
    <property type="entry name" value="MYB-LIKE PROTEIN X"/>
    <property type="match status" value="1"/>
</dbReference>
<organism evidence="2 3">
    <name type="scientific">Coptis chinensis</name>
    <dbReference type="NCBI Taxonomy" id="261450"/>
    <lineage>
        <taxon>Eukaryota</taxon>
        <taxon>Viridiplantae</taxon>
        <taxon>Streptophyta</taxon>
        <taxon>Embryophyta</taxon>
        <taxon>Tracheophyta</taxon>
        <taxon>Spermatophyta</taxon>
        <taxon>Magnoliopsida</taxon>
        <taxon>Ranunculales</taxon>
        <taxon>Ranunculaceae</taxon>
        <taxon>Coptidoideae</taxon>
        <taxon>Coptis</taxon>
    </lineage>
</organism>